<dbReference type="Gene3D" id="3.40.50.720">
    <property type="entry name" value="NAD(P)-binding Rossmann-like Domain"/>
    <property type="match status" value="1"/>
</dbReference>
<reference evidence="5" key="1">
    <citation type="submission" date="2017-09" db="EMBL/GenBank/DDBJ databases">
        <title>Depth-based differentiation of microbial function through sediment-hosted aquifers and enrichment of novel symbionts in the deep terrestrial subsurface.</title>
        <authorList>
            <person name="Probst A.J."/>
            <person name="Ladd B."/>
            <person name="Jarett J.K."/>
            <person name="Geller-Mcgrath D.E."/>
            <person name="Sieber C.M.K."/>
            <person name="Emerson J.B."/>
            <person name="Anantharaman K."/>
            <person name="Thomas B.C."/>
            <person name="Malmstrom R."/>
            <person name="Stieglmeier M."/>
            <person name="Klingl A."/>
            <person name="Woyke T."/>
            <person name="Ryan C.M."/>
            <person name="Banfield J.F."/>
        </authorList>
    </citation>
    <scope>NUCLEOTIDE SEQUENCE [LARGE SCALE GENOMIC DNA]</scope>
</reference>
<feature type="transmembrane region" description="Helical" evidence="2">
    <location>
        <begin position="150"/>
        <end position="171"/>
    </location>
</feature>
<evidence type="ECO:0000259" key="3">
    <source>
        <dbReference type="Pfam" id="PF02719"/>
    </source>
</evidence>
<dbReference type="CDD" id="cd05237">
    <property type="entry name" value="UDP_invert_4-6DH_SDR_e"/>
    <property type="match status" value="1"/>
</dbReference>
<dbReference type="PANTHER" id="PTHR43318">
    <property type="entry name" value="UDP-N-ACETYLGLUCOSAMINE 4,6-DEHYDRATASE"/>
    <property type="match status" value="1"/>
</dbReference>
<accession>A0A2M7AVV1</accession>
<evidence type="ECO:0000313" key="5">
    <source>
        <dbReference type="Proteomes" id="UP000228775"/>
    </source>
</evidence>
<dbReference type="SUPFAM" id="SSF51735">
    <property type="entry name" value="NAD(P)-binding Rossmann-fold domains"/>
    <property type="match status" value="1"/>
</dbReference>
<feature type="transmembrane region" description="Helical" evidence="2">
    <location>
        <begin position="110"/>
        <end position="129"/>
    </location>
</feature>
<dbReference type="AlphaFoldDB" id="A0A2M7AVV1"/>
<gene>
    <name evidence="4" type="ORF">COS76_04385</name>
</gene>
<dbReference type="InterPro" id="IPR051203">
    <property type="entry name" value="Polysaccharide_Synthase-Rel"/>
</dbReference>
<evidence type="ECO:0000313" key="4">
    <source>
        <dbReference type="EMBL" id="PIU74765.1"/>
    </source>
</evidence>
<dbReference type="Pfam" id="PF02719">
    <property type="entry name" value="Polysacc_synt_2"/>
    <property type="match status" value="1"/>
</dbReference>
<feature type="transmembrane region" description="Helical" evidence="2">
    <location>
        <begin position="76"/>
        <end position="98"/>
    </location>
</feature>
<name>A0A2M7AVV1_9BACT</name>
<keyword evidence="2" id="KW-0472">Membrane</keyword>
<keyword evidence="2" id="KW-1133">Transmembrane helix</keyword>
<evidence type="ECO:0000256" key="1">
    <source>
        <dbReference type="ARBA" id="ARBA00007430"/>
    </source>
</evidence>
<keyword evidence="2" id="KW-0812">Transmembrane</keyword>
<protein>
    <recommendedName>
        <fullName evidence="3">Polysaccharide biosynthesis protein CapD-like domain-containing protein</fullName>
    </recommendedName>
</protein>
<dbReference type="EMBL" id="PEVY01000092">
    <property type="protein sequence ID" value="PIU74765.1"/>
    <property type="molecule type" value="Genomic_DNA"/>
</dbReference>
<sequence>MQGAERLAQDDVAISDYEMAQSLGLSRFAPRSCKSAGLARNDNLLLDIFRKKGYSPFKKMDTNFRKFLERIVTKKVAFFLLMDIALLSLAMFASFLLRFDSHVPSEYRQYLWYFILASLAAHLSVFWWQGLYRLSWSYVSVFELVKIVKATILGAIFLAILLFVFKIFYIIPGFPRSIIFVNHFLVLIFIGGLRSLKRIYYEMIHKERLVDNARGEDLIERDQVELDKNLIRQFLFQKRVLITGAAGSVGQELVKQVIPFRPRQLILVDQDETGIFDLNNFCLAVPQERQTAKKIDFHCVVANILNKSKMQRIFKKYHPQVVFHAAAYKHVPVMEQDPCEAVRNNIIGTWILAKIVLKNRVDKFVLISTDKAVNPTSVMGVTKRIAEILISYLNKKQQTKFMAVRFGNVLGSRGSVVPIFKEQIKQGGPITITHPEMERYFMVTAEACQLVIQAGAYGQGGEIFVLDMGRPIKIVDLACRLIQMSGLRPHKDIRIVFTGLRPGEKVIEEVLTAEEGTQATQYRKIYRATLNSDLVDEQFLILLHELVILARQGKKIAVKEVFKKMVKNYQTC</sequence>
<dbReference type="InterPro" id="IPR036291">
    <property type="entry name" value="NAD(P)-bd_dom_sf"/>
</dbReference>
<comment type="caution">
    <text evidence="4">The sequence shown here is derived from an EMBL/GenBank/DDBJ whole genome shotgun (WGS) entry which is preliminary data.</text>
</comment>
<feature type="domain" description="Polysaccharide biosynthesis protein CapD-like" evidence="3">
    <location>
        <begin position="240"/>
        <end position="528"/>
    </location>
</feature>
<dbReference type="Proteomes" id="UP000228775">
    <property type="component" value="Unassembled WGS sequence"/>
</dbReference>
<evidence type="ECO:0000256" key="2">
    <source>
        <dbReference type="SAM" id="Phobius"/>
    </source>
</evidence>
<dbReference type="PANTHER" id="PTHR43318:SF1">
    <property type="entry name" value="POLYSACCHARIDE BIOSYNTHESIS PROTEIN EPSC-RELATED"/>
    <property type="match status" value="1"/>
</dbReference>
<comment type="similarity">
    <text evidence="1">Belongs to the polysaccharide synthase family.</text>
</comment>
<feature type="transmembrane region" description="Helical" evidence="2">
    <location>
        <begin position="177"/>
        <end position="196"/>
    </location>
</feature>
<organism evidence="4 5">
    <name type="scientific">Candidatus Portnoybacteria bacterium CG06_land_8_20_14_3_00_39_12</name>
    <dbReference type="NCBI Taxonomy" id="1974809"/>
    <lineage>
        <taxon>Bacteria</taxon>
        <taxon>Candidatus Portnoyibacteriota</taxon>
    </lineage>
</organism>
<dbReference type="InterPro" id="IPR003869">
    <property type="entry name" value="Polysac_CapD-like"/>
</dbReference>
<proteinExistence type="inferred from homology"/>